<dbReference type="Proteomes" id="UP000283269">
    <property type="component" value="Unassembled WGS sequence"/>
</dbReference>
<dbReference type="InParanoid" id="A0A409WVR7"/>
<keyword evidence="2" id="KW-1185">Reference proteome</keyword>
<organism evidence="1 2">
    <name type="scientific">Psilocybe cyanescens</name>
    <dbReference type="NCBI Taxonomy" id="93625"/>
    <lineage>
        <taxon>Eukaryota</taxon>
        <taxon>Fungi</taxon>
        <taxon>Dikarya</taxon>
        <taxon>Basidiomycota</taxon>
        <taxon>Agaricomycotina</taxon>
        <taxon>Agaricomycetes</taxon>
        <taxon>Agaricomycetidae</taxon>
        <taxon>Agaricales</taxon>
        <taxon>Agaricineae</taxon>
        <taxon>Strophariaceae</taxon>
        <taxon>Psilocybe</taxon>
    </lineage>
</organism>
<accession>A0A409WVR7</accession>
<proteinExistence type="predicted"/>
<gene>
    <name evidence="1" type="ORF">CVT25_007514</name>
</gene>
<dbReference type="AlphaFoldDB" id="A0A409WVR7"/>
<comment type="caution">
    <text evidence="1">The sequence shown here is derived from an EMBL/GenBank/DDBJ whole genome shotgun (WGS) entry which is preliminary data.</text>
</comment>
<dbReference type="EMBL" id="NHYD01003119">
    <property type="protein sequence ID" value="PPQ82615.1"/>
    <property type="molecule type" value="Genomic_DNA"/>
</dbReference>
<protein>
    <submittedName>
        <fullName evidence="1">Uncharacterized protein</fullName>
    </submittedName>
</protein>
<evidence type="ECO:0000313" key="2">
    <source>
        <dbReference type="Proteomes" id="UP000283269"/>
    </source>
</evidence>
<sequence>MDSPIASNAVAATTVTETTVAETTVVETTVADTPSIEASLSKRCVNLHNNLHDLH</sequence>
<evidence type="ECO:0000313" key="1">
    <source>
        <dbReference type="EMBL" id="PPQ82615.1"/>
    </source>
</evidence>
<reference evidence="1 2" key="1">
    <citation type="journal article" date="2018" name="Evol. Lett.">
        <title>Horizontal gene cluster transfer increased hallucinogenic mushroom diversity.</title>
        <authorList>
            <person name="Reynolds H.T."/>
            <person name="Vijayakumar V."/>
            <person name="Gluck-Thaler E."/>
            <person name="Korotkin H.B."/>
            <person name="Matheny P.B."/>
            <person name="Slot J.C."/>
        </authorList>
    </citation>
    <scope>NUCLEOTIDE SEQUENCE [LARGE SCALE GENOMIC DNA]</scope>
    <source>
        <strain evidence="1 2">2631</strain>
    </source>
</reference>
<name>A0A409WVR7_PSICY</name>